<sequence length="283" mass="32526">MEQRTYHTTSSSYTLPNDPQEHERLELQTISINRMMHDDPIRADLNSPLRILEVGCGTGFMTNYLAEKYPEAEVIGIDLSPVPCTGVREGVKFIQGDFLELLHGPAKHGLQKGSFDYVFSRMLVFGITDWSGYVARVKEVLAPGGHIELQEIDFNYFDGDEKLLSSSWTWLEDQHTAFLERGLNIYAGSNLATYLKEAEFLDVQMRQFRWIFGKWIGHPETDMIGEYSARYLPPANFGAYSKVMGHKRTQQQLDEVKKQMFEAYAWTDKGGHMRFYVVCAQRL</sequence>
<comment type="caution">
    <text evidence="2">The sequence shown here is derived from an EMBL/GenBank/DDBJ whole genome shotgun (WGS) entry which is preliminary data.</text>
</comment>
<proteinExistence type="predicted"/>
<name>A0AAJ0DJY7_9PEZI</name>
<dbReference type="Proteomes" id="UP001271007">
    <property type="component" value="Unassembled WGS sequence"/>
</dbReference>
<evidence type="ECO:0000313" key="3">
    <source>
        <dbReference type="Proteomes" id="UP001271007"/>
    </source>
</evidence>
<evidence type="ECO:0008006" key="4">
    <source>
        <dbReference type="Google" id="ProtNLM"/>
    </source>
</evidence>
<dbReference type="AlphaFoldDB" id="A0AAJ0DJY7"/>
<gene>
    <name evidence="2" type="ORF">LTR09_007315</name>
</gene>
<dbReference type="CDD" id="cd02440">
    <property type="entry name" value="AdoMet_MTases"/>
    <property type="match status" value="1"/>
</dbReference>
<dbReference type="PANTHER" id="PTHR43591">
    <property type="entry name" value="METHYLTRANSFERASE"/>
    <property type="match status" value="1"/>
</dbReference>
<keyword evidence="3" id="KW-1185">Reference proteome</keyword>
<feature type="region of interest" description="Disordered" evidence="1">
    <location>
        <begin position="1"/>
        <end position="20"/>
    </location>
</feature>
<evidence type="ECO:0000256" key="1">
    <source>
        <dbReference type="SAM" id="MobiDB-lite"/>
    </source>
</evidence>
<dbReference type="Gene3D" id="3.40.50.150">
    <property type="entry name" value="Vaccinia Virus protein VP39"/>
    <property type="match status" value="1"/>
</dbReference>
<dbReference type="Pfam" id="PF13489">
    <property type="entry name" value="Methyltransf_23"/>
    <property type="match status" value="1"/>
</dbReference>
<reference evidence="2" key="1">
    <citation type="submission" date="2023-04" db="EMBL/GenBank/DDBJ databases">
        <title>Black Yeasts Isolated from many extreme environments.</title>
        <authorList>
            <person name="Coleine C."/>
            <person name="Stajich J.E."/>
            <person name="Selbmann L."/>
        </authorList>
    </citation>
    <scope>NUCLEOTIDE SEQUENCE</scope>
    <source>
        <strain evidence="2">CCFEE 5312</strain>
    </source>
</reference>
<accession>A0AAJ0DJY7</accession>
<organism evidence="2 3">
    <name type="scientific">Extremus antarcticus</name>
    <dbReference type="NCBI Taxonomy" id="702011"/>
    <lineage>
        <taxon>Eukaryota</taxon>
        <taxon>Fungi</taxon>
        <taxon>Dikarya</taxon>
        <taxon>Ascomycota</taxon>
        <taxon>Pezizomycotina</taxon>
        <taxon>Dothideomycetes</taxon>
        <taxon>Dothideomycetidae</taxon>
        <taxon>Mycosphaerellales</taxon>
        <taxon>Extremaceae</taxon>
        <taxon>Extremus</taxon>
    </lineage>
</organism>
<dbReference type="GO" id="GO:0008168">
    <property type="term" value="F:methyltransferase activity"/>
    <property type="evidence" value="ECO:0007669"/>
    <property type="project" value="TreeGrafter"/>
</dbReference>
<evidence type="ECO:0000313" key="2">
    <source>
        <dbReference type="EMBL" id="KAK3051660.1"/>
    </source>
</evidence>
<feature type="compositionally biased region" description="Polar residues" evidence="1">
    <location>
        <begin position="1"/>
        <end position="17"/>
    </location>
</feature>
<protein>
    <recommendedName>
        <fullName evidence="4">S-adenosyl-L-methionine-dependent methyltransferase</fullName>
    </recommendedName>
</protein>
<dbReference type="EMBL" id="JAWDJX010000025">
    <property type="protein sequence ID" value="KAK3051660.1"/>
    <property type="molecule type" value="Genomic_DNA"/>
</dbReference>
<dbReference type="PANTHER" id="PTHR43591:SF10">
    <property type="entry name" value="ABC TRANSMEMBRANE TYPE-1 DOMAIN-CONTAINING PROTEIN-RELATED"/>
    <property type="match status" value="1"/>
</dbReference>
<dbReference type="SUPFAM" id="SSF53335">
    <property type="entry name" value="S-adenosyl-L-methionine-dependent methyltransferases"/>
    <property type="match status" value="1"/>
</dbReference>
<dbReference type="InterPro" id="IPR029063">
    <property type="entry name" value="SAM-dependent_MTases_sf"/>
</dbReference>